<sequence>MTKFFRSLLFKGVVVHLLLFVFYFLVNFQNNFSDLWNFLFYYFSSLAILIFILIQPSQSIRKISEQVDGFITGDFSMLERPKGHNEFTVLYAKILQLGKNVSNSQNRLESQRNQLDSILTYMVDGVIATDRHGKIVLANKSALHYLNMREEDDIYNQNIVQVLDIEDKYSFYDLLEKEPEIVLDTTSATNEAISLRTNFILFRSETGFISGIIAILHDSTEQEKSEREQQLFVSNVSHELRTPLTSVKAYLEALEDGAIDDREIATSFIGVSLNETDRMIRMISDLLTLSRVDQDRLVLNKEIINISAFLNFQLDRWDKIIENDTAKSLKTPFRIVRSLPENPLWLEIDTDKMTRVIDNIIGNSIKYSPDGGDISVTLKVQDNHVILTISDQGLGIPKEDLPKIFKRFYRVDKARNSNTGGAGLGLSFVYDIINLHGGTVSASSDGEGLGTTFSVSLPYNSNSEDEENDDDWDLEDFDEQVEKK</sequence>
<gene>
    <name evidence="13" type="ORF">ACFO26_03250</name>
</gene>
<comment type="catalytic activity">
    <reaction evidence="1">
        <text>ATP + protein L-histidine = ADP + protein N-phospho-L-histidine.</text>
        <dbReference type="EC" id="2.7.13.3"/>
    </reaction>
</comment>
<evidence type="ECO:0000259" key="11">
    <source>
        <dbReference type="PROSITE" id="PS50109"/>
    </source>
</evidence>
<evidence type="ECO:0000259" key="12">
    <source>
        <dbReference type="PROSITE" id="PS50112"/>
    </source>
</evidence>
<dbReference type="PRINTS" id="PR00344">
    <property type="entry name" value="BCTRLSENSOR"/>
</dbReference>
<dbReference type="InterPro" id="IPR003594">
    <property type="entry name" value="HATPase_dom"/>
</dbReference>
<feature type="domain" description="Histidine kinase" evidence="11">
    <location>
        <begin position="235"/>
        <end position="461"/>
    </location>
</feature>
<dbReference type="PROSITE" id="PS50112">
    <property type="entry name" value="PAS"/>
    <property type="match status" value="1"/>
</dbReference>
<evidence type="ECO:0000256" key="9">
    <source>
        <dbReference type="SAM" id="MobiDB-lite"/>
    </source>
</evidence>
<comment type="subcellular location">
    <subcellularLocation>
        <location evidence="2">Membrane</location>
    </subcellularLocation>
</comment>
<organism evidence="13 14">
    <name type="scientific">Lactococcus nasutitermitis</name>
    <dbReference type="NCBI Taxonomy" id="1652957"/>
    <lineage>
        <taxon>Bacteria</taxon>
        <taxon>Bacillati</taxon>
        <taxon>Bacillota</taxon>
        <taxon>Bacilli</taxon>
        <taxon>Lactobacillales</taxon>
        <taxon>Streptococcaceae</taxon>
        <taxon>Lactococcus</taxon>
    </lineage>
</organism>
<keyword evidence="10" id="KW-1133">Transmembrane helix</keyword>
<dbReference type="InterPro" id="IPR004358">
    <property type="entry name" value="Sig_transdc_His_kin-like_C"/>
</dbReference>
<dbReference type="Gene3D" id="1.10.287.130">
    <property type="match status" value="1"/>
</dbReference>
<dbReference type="InterPro" id="IPR013767">
    <property type="entry name" value="PAS_fold"/>
</dbReference>
<feature type="domain" description="PAS" evidence="12">
    <location>
        <begin position="111"/>
        <end position="177"/>
    </location>
</feature>
<dbReference type="EMBL" id="JBHSGD010000004">
    <property type="protein sequence ID" value="MFC4651914.1"/>
    <property type="molecule type" value="Genomic_DNA"/>
</dbReference>
<evidence type="ECO:0000313" key="14">
    <source>
        <dbReference type="Proteomes" id="UP001595987"/>
    </source>
</evidence>
<keyword evidence="13" id="KW-0547">Nucleotide-binding</keyword>
<dbReference type="InterPro" id="IPR036890">
    <property type="entry name" value="HATPase_C_sf"/>
</dbReference>
<dbReference type="SUPFAM" id="SSF47384">
    <property type="entry name" value="Homodimeric domain of signal transducing histidine kinase"/>
    <property type="match status" value="1"/>
</dbReference>
<accession>A0ABV9JB50</accession>
<evidence type="ECO:0000256" key="7">
    <source>
        <dbReference type="ARBA" id="ARBA00023012"/>
    </source>
</evidence>
<evidence type="ECO:0000256" key="2">
    <source>
        <dbReference type="ARBA" id="ARBA00004370"/>
    </source>
</evidence>
<keyword evidence="5" id="KW-0808">Transferase</keyword>
<feature type="transmembrane region" description="Helical" evidence="10">
    <location>
        <begin position="38"/>
        <end position="54"/>
    </location>
</feature>
<dbReference type="SMART" id="SM00091">
    <property type="entry name" value="PAS"/>
    <property type="match status" value="1"/>
</dbReference>
<dbReference type="InterPro" id="IPR000014">
    <property type="entry name" value="PAS"/>
</dbReference>
<keyword evidence="10" id="KW-0812">Transmembrane</keyword>
<dbReference type="Gene3D" id="3.30.565.10">
    <property type="entry name" value="Histidine kinase-like ATPase, C-terminal domain"/>
    <property type="match status" value="1"/>
</dbReference>
<dbReference type="GO" id="GO:0005524">
    <property type="term" value="F:ATP binding"/>
    <property type="evidence" value="ECO:0007669"/>
    <property type="project" value="UniProtKB-KW"/>
</dbReference>
<keyword evidence="13" id="KW-0067">ATP-binding</keyword>
<proteinExistence type="predicted"/>
<feature type="compositionally biased region" description="Acidic residues" evidence="9">
    <location>
        <begin position="463"/>
        <end position="484"/>
    </location>
</feature>
<dbReference type="Gene3D" id="1.10.8.500">
    <property type="entry name" value="HAMP domain in histidine kinase"/>
    <property type="match status" value="1"/>
</dbReference>
<evidence type="ECO:0000256" key="10">
    <source>
        <dbReference type="SAM" id="Phobius"/>
    </source>
</evidence>
<comment type="caution">
    <text evidence="13">The sequence shown here is derived from an EMBL/GenBank/DDBJ whole genome shotgun (WGS) entry which is preliminary data.</text>
</comment>
<keyword evidence="6" id="KW-0418">Kinase</keyword>
<dbReference type="SUPFAM" id="SSF55874">
    <property type="entry name" value="ATPase domain of HSP90 chaperone/DNA topoisomerase II/histidine kinase"/>
    <property type="match status" value="1"/>
</dbReference>
<dbReference type="CDD" id="cd00130">
    <property type="entry name" value="PAS"/>
    <property type="match status" value="1"/>
</dbReference>
<evidence type="ECO:0000256" key="4">
    <source>
        <dbReference type="ARBA" id="ARBA00022553"/>
    </source>
</evidence>
<dbReference type="EC" id="2.7.13.3" evidence="3"/>
<dbReference type="InterPro" id="IPR050351">
    <property type="entry name" value="BphY/WalK/GraS-like"/>
</dbReference>
<dbReference type="InterPro" id="IPR005467">
    <property type="entry name" value="His_kinase_dom"/>
</dbReference>
<dbReference type="InterPro" id="IPR036097">
    <property type="entry name" value="HisK_dim/P_sf"/>
</dbReference>
<dbReference type="InterPro" id="IPR035965">
    <property type="entry name" value="PAS-like_dom_sf"/>
</dbReference>
<dbReference type="PANTHER" id="PTHR45453:SF1">
    <property type="entry name" value="PHOSPHATE REGULON SENSOR PROTEIN PHOR"/>
    <property type="match status" value="1"/>
</dbReference>
<dbReference type="Pfam" id="PF02518">
    <property type="entry name" value="HATPase_c"/>
    <property type="match status" value="1"/>
</dbReference>
<feature type="transmembrane region" description="Helical" evidence="10">
    <location>
        <begin position="7"/>
        <end position="26"/>
    </location>
</feature>
<feature type="region of interest" description="Disordered" evidence="9">
    <location>
        <begin position="455"/>
        <end position="484"/>
    </location>
</feature>
<dbReference type="Proteomes" id="UP001595987">
    <property type="component" value="Unassembled WGS sequence"/>
</dbReference>
<protein>
    <recommendedName>
        <fullName evidence="3">histidine kinase</fullName>
        <ecNumber evidence="3">2.7.13.3</ecNumber>
    </recommendedName>
</protein>
<evidence type="ECO:0000313" key="13">
    <source>
        <dbReference type="EMBL" id="MFC4651914.1"/>
    </source>
</evidence>
<dbReference type="CDD" id="cd00082">
    <property type="entry name" value="HisKA"/>
    <property type="match status" value="1"/>
</dbReference>
<keyword evidence="7" id="KW-0902">Two-component regulatory system</keyword>
<evidence type="ECO:0000256" key="3">
    <source>
        <dbReference type="ARBA" id="ARBA00012438"/>
    </source>
</evidence>
<evidence type="ECO:0000256" key="1">
    <source>
        <dbReference type="ARBA" id="ARBA00000085"/>
    </source>
</evidence>
<dbReference type="Pfam" id="PF00989">
    <property type="entry name" value="PAS"/>
    <property type="match status" value="1"/>
</dbReference>
<dbReference type="SMART" id="SM00387">
    <property type="entry name" value="HATPase_c"/>
    <property type="match status" value="1"/>
</dbReference>
<dbReference type="RefSeq" id="WP_213533762.1">
    <property type="nucleotide sequence ID" value="NZ_BOVQ01000002.1"/>
</dbReference>
<reference evidence="14" key="1">
    <citation type="journal article" date="2019" name="Int. J. Syst. Evol. Microbiol.">
        <title>The Global Catalogue of Microorganisms (GCM) 10K type strain sequencing project: providing services to taxonomists for standard genome sequencing and annotation.</title>
        <authorList>
            <consortium name="The Broad Institute Genomics Platform"/>
            <consortium name="The Broad Institute Genome Sequencing Center for Infectious Disease"/>
            <person name="Wu L."/>
            <person name="Ma J."/>
        </authorList>
    </citation>
    <scope>NUCLEOTIDE SEQUENCE [LARGE SCALE GENOMIC DNA]</scope>
    <source>
        <strain evidence="14">CCUG 63287</strain>
    </source>
</reference>
<name>A0ABV9JB50_9LACT</name>
<dbReference type="InterPro" id="IPR003661">
    <property type="entry name" value="HisK_dim/P_dom"/>
</dbReference>
<evidence type="ECO:0000256" key="5">
    <source>
        <dbReference type="ARBA" id="ARBA00022679"/>
    </source>
</evidence>
<dbReference type="SMART" id="SM00388">
    <property type="entry name" value="HisKA"/>
    <property type="match status" value="1"/>
</dbReference>
<keyword evidence="14" id="KW-1185">Reference proteome</keyword>
<dbReference type="CDD" id="cd00075">
    <property type="entry name" value="HATPase"/>
    <property type="match status" value="1"/>
</dbReference>
<dbReference type="Gene3D" id="3.30.450.20">
    <property type="entry name" value="PAS domain"/>
    <property type="match status" value="1"/>
</dbReference>
<dbReference type="PANTHER" id="PTHR45453">
    <property type="entry name" value="PHOSPHATE REGULON SENSOR PROTEIN PHOR"/>
    <property type="match status" value="1"/>
</dbReference>
<dbReference type="Pfam" id="PF00512">
    <property type="entry name" value="HisKA"/>
    <property type="match status" value="1"/>
</dbReference>
<dbReference type="PROSITE" id="PS50109">
    <property type="entry name" value="HIS_KIN"/>
    <property type="match status" value="1"/>
</dbReference>
<evidence type="ECO:0000256" key="6">
    <source>
        <dbReference type="ARBA" id="ARBA00022777"/>
    </source>
</evidence>
<keyword evidence="8 10" id="KW-0472">Membrane</keyword>
<evidence type="ECO:0000256" key="8">
    <source>
        <dbReference type="ARBA" id="ARBA00023136"/>
    </source>
</evidence>
<dbReference type="SUPFAM" id="SSF55785">
    <property type="entry name" value="PYP-like sensor domain (PAS domain)"/>
    <property type="match status" value="1"/>
</dbReference>
<keyword evidence="4" id="KW-0597">Phosphoprotein</keyword>